<feature type="transmembrane region" description="Helical" evidence="6">
    <location>
        <begin position="435"/>
        <end position="461"/>
    </location>
</feature>
<feature type="transmembrane region" description="Helical" evidence="6">
    <location>
        <begin position="409"/>
        <end position="429"/>
    </location>
</feature>
<feature type="transmembrane region" description="Helical" evidence="6">
    <location>
        <begin position="23"/>
        <end position="43"/>
    </location>
</feature>
<dbReference type="InterPro" id="IPR038766">
    <property type="entry name" value="Membrane_comp_ABC_pdt"/>
</dbReference>
<dbReference type="OrthoDB" id="9775544at2"/>
<evidence type="ECO:0000256" key="1">
    <source>
        <dbReference type="ARBA" id="ARBA00004651"/>
    </source>
</evidence>
<dbReference type="PANTHER" id="PTHR30287">
    <property type="entry name" value="MEMBRANE COMPONENT OF PREDICTED ABC SUPERFAMILY METABOLITE UPTAKE TRANSPORTER"/>
    <property type="match status" value="1"/>
</dbReference>
<feature type="transmembrane region" description="Helical" evidence="6">
    <location>
        <begin position="271"/>
        <end position="294"/>
    </location>
</feature>
<keyword evidence="9" id="KW-1185">Reference proteome</keyword>
<organism evidence="8 9">
    <name type="scientific">Methylocystis heyeri</name>
    <dbReference type="NCBI Taxonomy" id="391905"/>
    <lineage>
        <taxon>Bacteria</taxon>
        <taxon>Pseudomonadati</taxon>
        <taxon>Pseudomonadota</taxon>
        <taxon>Alphaproteobacteria</taxon>
        <taxon>Hyphomicrobiales</taxon>
        <taxon>Methylocystaceae</taxon>
        <taxon>Methylocystis</taxon>
    </lineage>
</organism>
<feature type="transmembrane region" description="Helical" evidence="6">
    <location>
        <begin position="323"/>
        <end position="345"/>
    </location>
</feature>
<dbReference type="GO" id="GO:0005886">
    <property type="term" value="C:plasma membrane"/>
    <property type="evidence" value="ECO:0007669"/>
    <property type="project" value="UniProtKB-SubCell"/>
</dbReference>
<feature type="transmembrane region" description="Helical" evidence="6">
    <location>
        <begin position="482"/>
        <end position="506"/>
    </location>
</feature>
<accession>A0A6B8KMB5</accession>
<keyword evidence="4 6" id="KW-1133">Transmembrane helix</keyword>
<dbReference type="EMBL" id="CP046052">
    <property type="protein sequence ID" value="QGM47973.1"/>
    <property type="molecule type" value="Genomic_DNA"/>
</dbReference>
<name>A0A6B8KMB5_9HYPH</name>
<sequence>MIDRLPISVRFALRDLLGDSKGFGIFIACIVIGVAAISGVNGLSRALSQGLAREGRVILGGDVSFNLAQRELEPDEKAWLAKRGRIDEIALMRAMTSLEKAAPAEDPAPALVELKAVDPSIYPSFGSLETEPAMSAVEALRERGGVFGIIADPMLLARLDAKTGDRLVIGAARFEIRAVLRAEPDKLSGGLGFGSRALVSLAGLEATGFIQPGTILRYIARVALPDGPSDEEVARFVDTANAAFPRAGWDIRKRDAVSPQFTRNLERFSQLLTLVALTALVAGGAGVANAVQGLIERKRAAFAILKALGAPASRVFSIALTEVLFMAALAILGGLAIGAAIPFAGAEALRRAVELPVVAEADPGALGVGALYGLLVTLVFSLGPLGRAHEIPVAALLRGEAESARQSPLRYRLAAAAAMLMLVATVLFSSADKKLAGMFIACVLAAFLLLRGVAALAMRAARSLPRARDARLRLAQSNIGRPGSLAPALILSIGVTVTLLVALALVEGAIHSELERSGSGEIPRFYFIDVPQEEAGNFDSFLKQEVPGGRIDHVPMMRGRIVAVKGARAETLHVGEDAAWALDGDRGITFSAEPPQGSKIEEGAWWKPGEKGPFVSLEGRVARGLGLALGDEITVNVLGREITARIANLRRVDWRSYGINFVMVFSPDAFAGAPYSEMFTIAYDAPEPERIDGKLARDVAKRFPMAASIRVKDALEAVDKIAGQLALAARAAAGVAIVTALLALGSAIAAGQRARRHDAVVLKTLGATRPWLTAAYVMEFALLGSVACLFALVAGAGAAYGVVALLMKSSFVFLPGTMLATALAALIVTMLLGIAGTWRVLAKKPGPELRNL</sequence>
<gene>
    <name evidence="8" type="ORF">H2LOC_006590</name>
</gene>
<dbReference type="Proteomes" id="UP000309061">
    <property type="component" value="Chromosome"/>
</dbReference>
<keyword evidence="5 6" id="KW-0472">Membrane</keyword>
<dbReference type="AlphaFoldDB" id="A0A6B8KMB5"/>
<feature type="domain" description="ABC3 transporter permease C-terminal" evidence="7">
    <location>
        <begin position="732"/>
        <end position="845"/>
    </location>
</feature>
<dbReference type="PANTHER" id="PTHR30287:SF1">
    <property type="entry name" value="INNER MEMBRANE PROTEIN"/>
    <property type="match status" value="1"/>
</dbReference>
<feature type="domain" description="ABC3 transporter permease C-terminal" evidence="7">
    <location>
        <begin position="275"/>
        <end position="387"/>
    </location>
</feature>
<comment type="subcellular location">
    <subcellularLocation>
        <location evidence="1">Cell membrane</location>
        <topology evidence="1">Multi-pass membrane protein</topology>
    </subcellularLocation>
</comment>
<dbReference type="InterPro" id="IPR003838">
    <property type="entry name" value="ABC3_permease_C"/>
</dbReference>
<feature type="transmembrane region" description="Helical" evidence="6">
    <location>
        <begin position="365"/>
        <end position="388"/>
    </location>
</feature>
<keyword evidence="3 6" id="KW-0812">Transmembrane</keyword>
<feature type="transmembrane region" description="Helical" evidence="6">
    <location>
        <begin position="727"/>
        <end position="750"/>
    </location>
</feature>
<feature type="transmembrane region" description="Helical" evidence="6">
    <location>
        <begin position="771"/>
        <end position="800"/>
    </location>
</feature>
<evidence type="ECO:0000256" key="4">
    <source>
        <dbReference type="ARBA" id="ARBA00022989"/>
    </source>
</evidence>
<feature type="transmembrane region" description="Helical" evidence="6">
    <location>
        <begin position="812"/>
        <end position="835"/>
    </location>
</feature>
<proteinExistence type="predicted"/>
<evidence type="ECO:0000256" key="5">
    <source>
        <dbReference type="ARBA" id="ARBA00023136"/>
    </source>
</evidence>
<reference evidence="8 9" key="1">
    <citation type="submission" date="2019-11" db="EMBL/GenBank/DDBJ databases">
        <title>The genome sequence of Methylocystis heyeri.</title>
        <authorList>
            <person name="Oshkin I.Y."/>
            <person name="Miroshnikov K."/>
            <person name="Dedysh S.N."/>
        </authorList>
    </citation>
    <scope>NUCLEOTIDE SEQUENCE [LARGE SCALE GENOMIC DNA]</scope>
    <source>
        <strain evidence="8 9">H2</strain>
    </source>
</reference>
<evidence type="ECO:0000256" key="3">
    <source>
        <dbReference type="ARBA" id="ARBA00022692"/>
    </source>
</evidence>
<evidence type="ECO:0000256" key="6">
    <source>
        <dbReference type="SAM" id="Phobius"/>
    </source>
</evidence>
<evidence type="ECO:0000313" key="8">
    <source>
        <dbReference type="EMBL" id="QGM47973.1"/>
    </source>
</evidence>
<evidence type="ECO:0000259" key="7">
    <source>
        <dbReference type="Pfam" id="PF02687"/>
    </source>
</evidence>
<protein>
    <submittedName>
        <fullName evidence="8">FtsX-like permease family protein</fullName>
    </submittedName>
</protein>
<dbReference type="Pfam" id="PF02687">
    <property type="entry name" value="FtsX"/>
    <property type="match status" value="2"/>
</dbReference>
<dbReference type="KEGG" id="mhey:H2LOC_006590"/>
<evidence type="ECO:0000313" key="9">
    <source>
        <dbReference type="Proteomes" id="UP000309061"/>
    </source>
</evidence>
<evidence type="ECO:0000256" key="2">
    <source>
        <dbReference type="ARBA" id="ARBA00022475"/>
    </source>
</evidence>
<keyword evidence="2" id="KW-1003">Cell membrane</keyword>